<evidence type="ECO:0000313" key="4">
    <source>
        <dbReference type="EMBL" id="GHE88597.1"/>
    </source>
</evidence>
<organism evidence="4 5">
    <name type="scientific">Streptomyces fumanus</name>
    <dbReference type="NCBI Taxonomy" id="67302"/>
    <lineage>
        <taxon>Bacteria</taxon>
        <taxon>Bacillati</taxon>
        <taxon>Actinomycetota</taxon>
        <taxon>Actinomycetes</taxon>
        <taxon>Kitasatosporales</taxon>
        <taxon>Streptomycetaceae</taxon>
        <taxon>Streptomyces</taxon>
    </lineage>
</organism>
<gene>
    <name evidence="4" type="ORF">GCM10018772_10350</name>
</gene>
<dbReference type="InterPro" id="IPR050267">
    <property type="entry name" value="Anti-sigma-factor_SerPK"/>
</dbReference>
<dbReference type="InterPro" id="IPR036890">
    <property type="entry name" value="HATPase_C_sf"/>
</dbReference>
<keyword evidence="1" id="KW-0808">Transferase</keyword>
<name>A0A919DXH9_9ACTN</name>
<protein>
    <recommendedName>
        <fullName evidence="3">Histidine kinase/HSP90-like ATPase domain-containing protein</fullName>
    </recommendedName>
</protein>
<comment type="caution">
    <text evidence="4">The sequence shown here is derived from an EMBL/GenBank/DDBJ whole genome shotgun (WGS) entry which is preliminary data.</text>
</comment>
<keyword evidence="1" id="KW-0723">Serine/threonine-protein kinase</keyword>
<dbReference type="CDD" id="cd16936">
    <property type="entry name" value="HATPase_RsbW-like"/>
    <property type="match status" value="1"/>
</dbReference>
<dbReference type="GO" id="GO:0004674">
    <property type="term" value="F:protein serine/threonine kinase activity"/>
    <property type="evidence" value="ECO:0007669"/>
    <property type="project" value="UniProtKB-KW"/>
</dbReference>
<feature type="compositionally biased region" description="Polar residues" evidence="2">
    <location>
        <begin position="1"/>
        <end position="14"/>
    </location>
</feature>
<proteinExistence type="predicted"/>
<evidence type="ECO:0000256" key="2">
    <source>
        <dbReference type="SAM" id="MobiDB-lite"/>
    </source>
</evidence>
<evidence type="ECO:0000256" key="1">
    <source>
        <dbReference type="ARBA" id="ARBA00022527"/>
    </source>
</evidence>
<reference evidence="4" key="1">
    <citation type="journal article" date="2014" name="Int. J. Syst. Evol. Microbiol.">
        <title>Complete genome sequence of Corynebacterium casei LMG S-19264T (=DSM 44701T), isolated from a smear-ripened cheese.</title>
        <authorList>
            <consortium name="US DOE Joint Genome Institute (JGI-PGF)"/>
            <person name="Walter F."/>
            <person name="Albersmeier A."/>
            <person name="Kalinowski J."/>
            <person name="Ruckert C."/>
        </authorList>
    </citation>
    <scope>NUCLEOTIDE SEQUENCE</scope>
    <source>
        <strain evidence="4">JCM 4477</strain>
    </source>
</reference>
<sequence length="139" mass="14955">MPPATTTTRAQFPSSPKGARRARHFAVRQLADWGHAPTSDTSGTTALIVGELTANAVRHGHVRGRDFTLTLTLDPATSLLRIEVTDAATEKHPPTTAPPHCPEGESGRGLFLINALAHHWGTHPRHPLGKTVWAEIPTT</sequence>
<dbReference type="Gene3D" id="3.30.565.10">
    <property type="entry name" value="Histidine kinase-like ATPase, C-terminal domain"/>
    <property type="match status" value="1"/>
</dbReference>
<dbReference type="SUPFAM" id="SSF55874">
    <property type="entry name" value="ATPase domain of HSP90 chaperone/DNA topoisomerase II/histidine kinase"/>
    <property type="match status" value="1"/>
</dbReference>
<accession>A0A919DXH9</accession>
<evidence type="ECO:0000259" key="3">
    <source>
        <dbReference type="Pfam" id="PF13581"/>
    </source>
</evidence>
<keyword evidence="5" id="KW-1185">Reference proteome</keyword>
<feature type="domain" description="Histidine kinase/HSP90-like ATPase" evidence="3">
    <location>
        <begin position="12"/>
        <end position="134"/>
    </location>
</feature>
<feature type="region of interest" description="Disordered" evidence="2">
    <location>
        <begin position="1"/>
        <end position="20"/>
    </location>
</feature>
<dbReference type="RefSeq" id="WP_190202906.1">
    <property type="nucleotide sequence ID" value="NZ_BNBI01000002.1"/>
</dbReference>
<dbReference type="PANTHER" id="PTHR35526">
    <property type="entry name" value="ANTI-SIGMA-F FACTOR RSBW-RELATED"/>
    <property type="match status" value="1"/>
</dbReference>
<dbReference type="Proteomes" id="UP000630718">
    <property type="component" value="Unassembled WGS sequence"/>
</dbReference>
<reference evidence="4" key="2">
    <citation type="submission" date="2020-09" db="EMBL/GenBank/DDBJ databases">
        <authorList>
            <person name="Sun Q."/>
            <person name="Ohkuma M."/>
        </authorList>
    </citation>
    <scope>NUCLEOTIDE SEQUENCE</scope>
    <source>
        <strain evidence="4">JCM 4477</strain>
    </source>
</reference>
<dbReference type="Pfam" id="PF13581">
    <property type="entry name" value="HATPase_c_2"/>
    <property type="match status" value="1"/>
</dbReference>
<evidence type="ECO:0000313" key="5">
    <source>
        <dbReference type="Proteomes" id="UP000630718"/>
    </source>
</evidence>
<dbReference type="AlphaFoldDB" id="A0A919DXH9"/>
<dbReference type="InterPro" id="IPR003594">
    <property type="entry name" value="HATPase_dom"/>
</dbReference>
<dbReference type="PANTHER" id="PTHR35526:SF3">
    <property type="entry name" value="ANTI-SIGMA-F FACTOR RSBW"/>
    <property type="match status" value="1"/>
</dbReference>
<dbReference type="EMBL" id="BNBI01000002">
    <property type="protein sequence ID" value="GHE88597.1"/>
    <property type="molecule type" value="Genomic_DNA"/>
</dbReference>
<keyword evidence="1" id="KW-0418">Kinase</keyword>